<dbReference type="AlphaFoldDB" id="A0A2K8STQ1"/>
<dbReference type="CDD" id="cd02440">
    <property type="entry name" value="AdoMet_MTases"/>
    <property type="match status" value="1"/>
</dbReference>
<dbReference type="RefSeq" id="WP_100900028.1">
    <property type="nucleotide sequence ID" value="NZ_CAWNNC010000001.1"/>
</dbReference>
<proteinExistence type="predicted"/>
<name>A0A2K8STQ1_9NOSO</name>
<dbReference type="PANTHER" id="PTHR43667:SF2">
    <property type="entry name" value="FATTY ACID C-METHYL TRANSFERASE"/>
    <property type="match status" value="1"/>
</dbReference>
<dbReference type="KEGG" id="nfl:COO91_04809"/>
<protein>
    <submittedName>
        <fullName evidence="1">Cfa, cyclopropane-fatty-acyl-phospholipid synthase</fullName>
    </submittedName>
</protein>
<dbReference type="Gene3D" id="3.40.50.150">
    <property type="entry name" value="Vaccinia Virus protein VP39"/>
    <property type="match status" value="1"/>
</dbReference>
<accession>A0A2K8STQ1</accession>
<dbReference type="Pfam" id="PF02353">
    <property type="entry name" value="CMAS"/>
    <property type="match status" value="1"/>
</dbReference>
<keyword evidence="2" id="KW-1185">Reference proteome</keyword>
<reference evidence="1 2" key="1">
    <citation type="submission" date="2017-11" db="EMBL/GenBank/DDBJ databases">
        <title>Complete genome of a free-living desiccation-tolerant cyanobacterium and its photosynthetic adaptation to extreme terrestrial habitat.</title>
        <authorList>
            <person name="Shang J."/>
        </authorList>
    </citation>
    <scope>NUCLEOTIDE SEQUENCE [LARGE SCALE GENOMIC DNA]</scope>
    <source>
        <strain evidence="1 2">CCNUN1</strain>
    </source>
</reference>
<evidence type="ECO:0000313" key="2">
    <source>
        <dbReference type="Proteomes" id="UP000232003"/>
    </source>
</evidence>
<dbReference type="InterPro" id="IPR050723">
    <property type="entry name" value="CFA/CMAS"/>
</dbReference>
<gene>
    <name evidence="1" type="ORF">COO91_04809</name>
</gene>
<organism evidence="1 2">
    <name type="scientific">Nostoc flagelliforme CCNUN1</name>
    <dbReference type="NCBI Taxonomy" id="2038116"/>
    <lineage>
        <taxon>Bacteria</taxon>
        <taxon>Bacillati</taxon>
        <taxon>Cyanobacteriota</taxon>
        <taxon>Cyanophyceae</taxon>
        <taxon>Nostocales</taxon>
        <taxon>Nostocaceae</taxon>
        <taxon>Nostoc</taxon>
    </lineage>
</organism>
<sequence>MTSSIPKDVKIHTPLVGDVNNKSRITYQASRTAIAGFNGIVMAAAEAYINGLQIPDPLLKNLLNLSIQISYKYFPSLLVPYEWLLQESDRLAEGSHELMKVQYNLPEEMFSLILKETELLYPKYTMALWEKGASNLEQAQMDMLDDLIAKAGIEDGDEILDLGCGWGSASNYILSRFPRVKVTAVNLSHQQCEYIRNKMQDPSSYLSSDRFTLYEEDFNDIDLGTKFDKIMAIGLFEHVGNLTKSFPKLASILKDDGKILIHIITTKLPYNITHPFINKYIFPNMRVWNYDVIPKINTDLKTINQWYLNGANYSNTLRNWLINFDQNQAKIKDLNYGMNYGKFCRMWRLYLLLCILYFDGCNGEILGNGQYLLVHT</sequence>
<dbReference type="EMBL" id="CP024785">
    <property type="protein sequence ID" value="AUB38832.1"/>
    <property type="molecule type" value="Genomic_DNA"/>
</dbReference>
<dbReference type="InterPro" id="IPR029063">
    <property type="entry name" value="SAM-dependent_MTases_sf"/>
</dbReference>
<dbReference type="SUPFAM" id="SSF53335">
    <property type="entry name" value="S-adenosyl-L-methionine-dependent methyltransferases"/>
    <property type="match status" value="1"/>
</dbReference>
<dbReference type="Proteomes" id="UP000232003">
    <property type="component" value="Chromosome"/>
</dbReference>
<dbReference type="OrthoDB" id="9782855at2"/>
<evidence type="ECO:0000313" key="1">
    <source>
        <dbReference type="EMBL" id="AUB38832.1"/>
    </source>
</evidence>
<dbReference type="PANTHER" id="PTHR43667">
    <property type="entry name" value="CYCLOPROPANE-FATTY-ACYL-PHOSPHOLIPID SYNTHASE"/>
    <property type="match status" value="1"/>
</dbReference>